<dbReference type="EMBL" id="SOBH01000003">
    <property type="protein sequence ID" value="TDT74253.1"/>
    <property type="molecule type" value="Genomic_DNA"/>
</dbReference>
<feature type="active site" description="Nucleophile" evidence="3">
    <location>
        <position position="255"/>
    </location>
</feature>
<keyword evidence="2" id="KW-0378">Hydrolase</keyword>
<dbReference type="GO" id="GO:0006525">
    <property type="term" value="P:arginine metabolic process"/>
    <property type="evidence" value="ECO:0007669"/>
    <property type="project" value="TreeGrafter"/>
</dbReference>
<dbReference type="GO" id="GO:0016597">
    <property type="term" value="F:amino acid binding"/>
    <property type="evidence" value="ECO:0007669"/>
    <property type="project" value="TreeGrafter"/>
</dbReference>
<sequence length="264" mass="28609">MTSKSFTFSHAICRKPSRSIVDGLRAVDTGAPDLKVFECHHQDYVAVLRETGAEVTVLDALDDFPDSVFVEDAALCLQEGAVIMRPGAPSRLGEAAAMAPHLDQLYGEVLRIEGDGFIEGGDILTTEREFLIGLSARTDNAGVAEFSRLVDRWGYTVRVVDTPPDVLHFKTDCSLLDEDTILSTKRLDASGCFDGYKVIHTADGEEACANTIRFNNLVVMPAGFARTRDLLVQAGYDVREVGNSEAAKLDGGMSCLSLRFSPTA</sequence>
<dbReference type="AlphaFoldDB" id="A0A4R7LF17"/>
<dbReference type="Pfam" id="PF19420">
    <property type="entry name" value="DDAH_eukar"/>
    <property type="match status" value="1"/>
</dbReference>
<keyword evidence="6" id="KW-1185">Reference proteome</keyword>
<feature type="binding site" evidence="4">
    <location>
        <position position="249"/>
    </location>
    <ligand>
        <name>substrate</name>
    </ligand>
</feature>
<protein>
    <submittedName>
        <fullName evidence="5">Dimethylargininase</fullName>
    </submittedName>
</protein>
<comment type="similarity">
    <text evidence="1">Belongs to the DDAH family.</text>
</comment>
<feature type="binding site" evidence="4">
    <location>
        <position position="24"/>
    </location>
    <ligand>
        <name>substrate</name>
    </ligand>
</feature>
<dbReference type="PANTHER" id="PTHR12737:SF9">
    <property type="entry name" value="DIMETHYLARGININASE"/>
    <property type="match status" value="1"/>
</dbReference>
<dbReference type="RefSeq" id="WP_134015831.1">
    <property type="nucleotide sequence ID" value="NZ_SOBH01000003.1"/>
</dbReference>
<dbReference type="PANTHER" id="PTHR12737">
    <property type="entry name" value="DIMETHYLARGININE DIMETHYLAMINOHYDROLASE"/>
    <property type="match status" value="1"/>
</dbReference>
<dbReference type="InterPro" id="IPR033199">
    <property type="entry name" value="DDAH-like"/>
</dbReference>
<dbReference type="SUPFAM" id="SSF55909">
    <property type="entry name" value="Pentein"/>
    <property type="match status" value="1"/>
</dbReference>
<feature type="binding site" evidence="4">
    <location>
        <position position="66"/>
    </location>
    <ligand>
        <name>substrate</name>
    </ligand>
</feature>
<organism evidence="5 6">
    <name type="scientific">Litoreibacter halocynthiae</name>
    <dbReference type="NCBI Taxonomy" id="1242689"/>
    <lineage>
        <taxon>Bacteria</taxon>
        <taxon>Pseudomonadati</taxon>
        <taxon>Pseudomonadota</taxon>
        <taxon>Alphaproteobacteria</taxon>
        <taxon>Rhodobacterales</taxon>
        <taxon>Roseobacteraceae</taxon>
        <taxon>Litoreibacter</taxon>
    </lineage>
</organism>
<comment type="caution">
    <text evidence="5">The sequence shown here is derived from an EMBL/GenBank/DDBJ whole genome shotgun (WGS) entry which is preliminary data.</text>
</comment>
<feature type="binding site" evidence="4">
    <location>
        <position position="91"/>
    </location>
    <ligand>
        <name>substrate</name>
    </ligand>
</feature>
<dbReference type="Proteomes" id="UP000294563">
    <property type="component" value="Unassembled WGS sequence"/>
</dbReference>
<name>A0A4R7LF17_9RHOB</name>
<reference evidence="5 6" key="1">
    <citation type="submission" date="2019-03" db="EMBL/GenBank/DDBJ databases">
        <title>Genomic Encyclopedia of Archaeal and Bacterial Type Strains, Phase II (KMG-II): from individual species to whole genera.</title>
        <authorList>
            <person name="Goeker M."/>
        </authorList>
    </citation>
    <scope>NUCLEOTIDE SEQUENCE [LARGE SCALE GENOMIC DNA]</scope>
    <source>
        <strain evidence="5 6">DSM 29467</strain>
    </source>
</reference>
<feature type="binding site" evidence="4">
    <location>
        <begin position="71"/>
        <end position="72"/>
    </location>
    <ligand>
        <name>substrate</name>
    </ligand>
</feature>
<feature type="active site" description="Proton donor" evidence="3">
    <location>
        <position position="168"/>
    </location>
</feature>
<accession>A0A4R7LF17</accession>
<dbReference type="GO" id="GO:0000052">
    <property type="term" value="P:citrulline metabolic process"/>
    <property type="evidence" value="ECO:0007669"/>
    <property type="project" value="TreeGrafter"/>
</dbReference>
<dbReference type="Gene3D" id="3.75.10.10">
    <property type="entry name" value="L-arginine/glycine Amidinotransferase, Chain A"/>
    <property type="match status" value="1"/>
</dbReference>
<evidence type="ECO:0000313" key="5">
    <source>
        <dbReference type="EMBL" id="TDT74253.1"/>
    </source>
</evidence>
<feature type="binding site" evidence="4">
    <location>
        <position position="137"/>
    </location>
    <ligand>
        <name>substrate</name>
    </ligand>
</feature>
<dbReference type="OrthoDB" id="9790596at2"/>
<evidence type="ECO:0000256" key="3">
    <source>
        <dbReference type="PIRSR" id="PIRSR633199-1"/>
    </source>
</evidence>
<dbReference type="GO" id="GO:0016403">
    <property type="term" value="F:dimethylargininase activity"/>
    <property type="evidence" value="ECO:0007669"/>
    <property type="project" value="TreeGrafter"/>
</dbReference>
<evidence type="ECO:0000256" key="2">
    <source>
        <dbReference type="ARBA" id="ARBA00022801"/>
    </source>
</evidence>
<evidence type="ECO:0000256" key="1">
    <source>
        <dbReference type="ARBA" id="ARBA00008532"/>
    </source>
</evidence>
<gene>
    <name evidence="5" type="ORF">BDE40_3043</name>
</gene>
<evidence type="ECO:0000256" key="4">
    <source>
        <dbReference type="PIRSR" id="PIRSR633199-2"/>
    </source>
</evidence>
<proteinExistence type="inferred from homology"/>
<evidence type="ECO:0000313" key="6">
    <source>
        <dbReference type="Proteomes" id="UP000294563"/>
    </source>
</evidence>
<dbReference type="GO" id="GO:0045429">
    <property type="term" value="P:positive regulation of nitric oxide biosynthetic process"/>
    <property type="evidence" value="ECO:0007669"/>
    <property type="project" value="TreeGrafter"/>
</dbReference>